<comment type="caution">
    <text evidence="6">The sequence shown here is derived from an EMBL/GenBank/DDBJ whole genome shotgun (WGS) entry which is preliminary data.</text>
</comment>
<evidence type="ECO:0000313" key="7">
    <source>
        <dbReference type="Proteomes" id="UP001433638"/>
    </source>
</evidence>
<keyword evidence="3 4" id="KW-0408">Iron</keyword>
<evidence type="ECO:0000256" key="2">
    <source>
        <dbReference type="ARBA" id="ARBA00022723"/>
    </source>
</evidence>
<protein>
    <submittedName>
        <fullName evidence="6">Cytochrome c</fullName>
    </submittedName>
</protein>
<keyword evidence="1 4" id="KW-0349">Heme</keyword>
<evidence type="ECO:0000256" key="4">
    <source>
        <dbReference type="PROSITE-ProRule" id="PRU00433"/>
    </source>
</evidence>
<dbReference type="Proteomes" id="UP001433638">
    <property type="component" value="Unassembled WGS sequence"/>
</dbReference>
<evidence type="ECO:0000313" key="6">
    <source>
        <dbReference type="EMBL" id="MEQ6290216.1"/>
    </source>
</evidence>
<dbReference type="SUPFAM" id="SSF46626">
    <property type="entry name" value="Cytochrome c"/>
    <property type="match status" value="1"/>
</dbReference>
<reference evidence="6" key="1">
    <citation type="submission" date="2024-06" db="EMBL/GenBank/DDBJ databases">
        <title>Genome sequence of Vogesella sp. MAHUQ-64.</title>
        <authorList>
            <person name="Huq M.A."/>
        </authorList>
    </citation>
    <scope>NUCLEOTIDE SEQUENCE</scope>
    <source>
        <strain evidence="6">MAHUQ-64</strain>
    </source>
</reference>
<dbReference type="PROSITE" id="PS51007">
    <property type="entry name" value="CYTC"/>
    <property type="match status" value="1"/>
</dbReference>
<sequence length="91" mass="9806">MSLLLAWPLASAHAQGEAEVSKGQRFYEKVCAKCHEAGIGPVLLGRGLPEAVFKLIPRSGLRAMPAFRVSDIDDDTLQSLATYLANSKPKP</sequence>
<organism evidence="6 7">
    <name type="scientific">Vogesella oryzagri</name>
    <dbReference type="NCBI Taxonomy" id="3160864"/>
    <lineage>
        <taxon>Bacteria</taxon>
        <taxon>Pseudomonadati</taxon>
        <taxon>Pseudomonadota</taxon>
        <taxon>Betaproteobacteria</taxon>
        <taxon>Neisseriales</taxon>
        <taxon>Chromobacteriaceae</taxon>
        <taxon>Vogesella</taxon>
    </lineage>
</organism>
<feature type="domain" description="Cytochrome c" evidence="5">
    <location>
        <begin position="18"/>
        <end position="88"/>
    </location>
</feature>
<keyword evidence="7" id="KW-1185">Reference proteome</keyword>
<name>A0ABV1M2E3_9NEIS</name>
<proteinExistence type="predicted"/>
<dbReference type="InterPro" id="IPR036909">
    <property type="entry name" value="Cyt_c-like_dom_sf"/>
</dbReference>
<evidence type="ECO:0000256" key="1">
    <source>
        <dbReference type="ARBA" id="ARBA00022617"/>
    </source>
</evidence>
<gene>
    <name evidence="6" type="ORF">ABNW52_06260</name>
</gene>
<evidence type="ECO:0000256" key="3">
    <source>
        <dbReference type="ARBA" id="ARBA00023004"/>
    </source>
</evidence>
<evidence type="ECO:0000259" key="5">
    <source>
        <dbReference type="PROSITE" id="PS51007"/>
    </source>
</evidence>
<dbReference type="EMBL" id="JBEFLD010000003">
    <property type="protein sequence ID" value="MEQ6290216.1"/>
    <property type="molecule type" value="Genomic_DNA"/>
</dbReference>
<dbReference type="InterPro" id="IPR009056">
    <property type="entry name" value="Cyt_c-like_dom"/>
</dbReference>
<dbReference type="RefSeq" id="WP_349585511.1">
    <property type="nucleotide sequence ID" value="NZ_JBEFLD010000003.1"/>
</dbReference>
<keyword evidence="2 4" id="KW-0479">Metal-binding</keyword>
<accession>A0ABV1M2E3</accession>
<dbReference type="Gene3D" id="1.10.760.10">
    <property type="entry name" value="Cytochrome c-like domain"/>
    <property type="match status" value="1"/>
</dbReference>
<dbReference type="Pfam" id="PF13442">
    <property type="entry name" value="Cytochrome_CBB3"/>
    <property type="match status" value="1"/>
</dbReference>